<evidence type="ECO:0000313" key="1">
    <source>
        <dbReference type="EMBL" id="ODS09758.1"/>
    </source>
</evidence>
<dbReference type="Proteomes" id="UP000095131">
    <property type="component" value="Unassembled WGS sequence"/>
</dbReference>
<dbReference type="EMBL" id="MDCJ01000003">
    <property type="protein sequence ID" value="ODS09758.1"/>
    <property type="molecule type" value="Genomic_DNA"/>
</dbReference>
<dbReference type="AlphaFoldDB" id="A0A1E3WJ20"/>
<organism evidence="1 2">
    <name type="scientific">Vibrio scophthalmi</name>
    <dbReference type="NCBI Taxonomy" id="45658"/>
    <lineage>
        <taxon>Bacteria</taxon>
        <taxon>Pseudomonadati</taxon>
        <taxon>Pseudomonadota</taxon>
        <taxon>Gammaproteobacteria</taxon>
        <taxon>Vibrionales</taxon>
        <taxon>Vibrionaceae</taxon>
        <taxon>Vibrio</taxon>
    </lineage>
</organism>
<name>A0A1E3WJ20_9VIBR</name>
<gene>
    <name evidence="1" type="ORF">VSF3289_03220</name>
</gene>
<proteinExistence type="predicted"/>
<accession>A0A1E3WJ20</accession>
<comment type="caution">
    <text evidence="1">The sequence shown here is derived from an EMBL/GenBank/DDBJ whole genome shotgun (WGS) entry which is preliminary data.</text>
</comment>
<reference evidence="1 2" key="1">
    <citation type="submission" date="2016-08" db="EMBL/GenBank/DDBJ databases">
        <title>Genome sequencing of Vibrio scophthalmi strain FP3289, an isolated from Paralichthys olivaceus.</title>
        <authorList>
            <person name="Han H.-J."/>
        </authorList>
    </citation>
    <scope>NUCLEOTIDE SEQUENCE [LARGE SCALE GENOMIC DNA]</scope>
    <source>
        <strain evidence="1 2">FP3289</strain>
    </source>
</reference>
<evidence type="ECO:0000313" key="2">
    <source>
        <dbReference type="Proteomes" id="UP000095131"/>
    </source>
</evidence>
<dbReference type="OrthoDB" id="15524at2"/>
<sequence length="65" mass="6780">MALNKDGLKQEIIKELNAKGFVTEGEFAKAGDMAEAIANAVVSHFMSSAEVTVTKGSSAGSYKVT</sequence>
<protein>
    <submittedName>
        <fullName evidence="1">Uncharacterized protein</fullName>
    </submittedName>
</protein>
<dbReference type="PATRIC" id="fig|45658.8.peg.3166"/>
<dbReference type="RefSeq" id="WP_069447407.1">
    <property type="nucleotide sequence ID" value="NZ_MDCJ01000003.1"/>
</dbReference>